<feature type="compositionally biased region" description="Polar residues" evidence="1">
    <location>
        <begin position="204"/>
        <end position="228"/>
    </location>
</feature>
<evidence type="ECO:0000313" key="2">
    <source>
        <dbReference type="EMBL" id="KRX01005.1"/>
    </source>
</evidence>
<organism evidence="2 3">
    <name type="scientific">Pseudocohnilembus persalinus</name>
    <name type="common">Ciliate</name>
    <dbReference type="NCBI Taxonomy" id="266149"/>
    <lineage>
        <taxon>Eukaryota</taxon>
        <taxon>Sar</taxon>
        <taxon>Alveolata</taxon>
        <taxon>Ciliophora</taxon>
        <taxon>Intramacronucleata</taxon>
        <taxon>Oligohymenophorea</taxon>
        <taxon>Scuticociliatia</taxon>
        <taxon>Philasterida</taxon>
        <taxon>Pseudocohnilembidae</taxon>
        <taxon>Pseudocohnilembus</taxon>
    </lineage>
</organism>
<evidence type="ECO:0000313" key="3">
    <source>
        <dbReference type="Proteomes" id="UP000054937"/>
    </source>
</evidence>
<protein>
    <submittedName>
        <fullName evidence="2">Uncharacterized protein</fullName>
    </submittedName>
</protein>
<feature type="region of interest" description="Disordered" evidence="1">
    <location>
        <begin position="583"/>
        <end position="611"/>
    </location>
</feature>
<sequence>MENSEIKNMPNKYDTYQPQQTLIDQMNDVSEIQQIARDREDETNYSDVFGESIGNVEQIPRFKGKHIGSDNKLHIDEQKNEKMEENDKNQNVQNLNKENKIEYQQIQNQTKEFSKNDNKSEPKNDSSQLNKSKKNSENNLSRSQLAEKKSFHSCKRNSSMIQENMQNQKKEEEQQKAMKKEEIQEQGIQQQNDNTEQKSDLKQQEVQNTSNNQQEVSEQTFKPASYQSPEEIDQEKKEKLKQRTQMNKLYDLAEILLKQEERIQEIQKQVLEDRNDIINSQDLKKKVIENSNKVIDNIMYPDINNSPSKNQNQNIDKQLFKNTWMNNKESFANNQLFNTPLERHQANKKHFLRPIKNQKQHGQQYDTSQLFGGQEKILNSLQQQQPKESSKSIDTSIFDTAKLNKEQFLMQVKMSALEQNKINPNNLSRQNQSILGLQMEKSKNYTGYNLSQNKIFMKRNSSALENSQFANIGGSRIVPPSKTQVIQPVLMKNQINKTNNKELKRKQWLEEQEKIKNGEINPLTLKMEKERALNEKKLKILQQQQIKEEQNLNYNKQTNSYYKQSVMPQNYLRNSKLKNKNSILDTNNKQNNKNNSISEFGSPNNKQVEQKSQLQIQNYNQKNSLDNIQNQNIRYKINTLKDNTGNIKQENSFQVEKSVKFQEMPNQTKYKKNYI</sequence>
<name>A0A0V0QFM9_PSEPJ</name>
<keyword evidence="3" id="KW-1185">Reference proteome</keyword>
<dbReference type="AlphaFoldDB" id="A0A0V0QFM9"/>
<feature type="region of interest" description="Disordered" evidence="1">
    <location>
        <begin position="60"/>
        <end position="240"/>
    </location>
</feature>
<feature type="compositionally biased region" description="Basic and acidic residues" evidence="1">
    <location>
        <begin position="67"/>
        <end position="88"/>
    </location>
</feature>
<evidence type="ECO:0000256" key="1">
    <source>
        <dbReference type="SAM" id="MobiDB-lite"/>
    </source>
</evidence>
<feature type="compositionally biased region" description="Basic and acidic residues" evidence="1">
    <location>
        <begin position="112"/>
        <end position="124"/>
    </location>
</feature>
<feature type="compositionally biased region" description="Polar residues" evidence="1">
    <location>
        <begin position="89"/>
        <end position="111"/>
    </location>
</feature>
<feature type="compositionally biased region" description="Polar residues" evidence="1">
    <location>
        <begin position="596"/>
        <end position="611"/>
    </location>
</feature>
<gene>
    <name evidence="2" type="ORF">PPERSA_09611</name>
</gene>
<dbReference type="InParanoid" id="A0A0V0QFM9"/>
<accession>A0A0V0QFM9</accession>
<proteinExistence type="predicted"/>
<dbReference type="EMBL" id="LDAU01000180">
    <property type="protein sequence ID" value="KRX01005.1"/>
    <property type="molecule type" value="Genomic_DNA"/>
</dbReference>
<dbReference type="Proteomes" id="UP000054937">
    <property type="component" value="Unassembled WGS sequence"/>
</dbReference>
<feature type="compositionally biased region" description="Basic and acidic residues" evidence="1">
    <location>
        <begin position="168"/>
        <end position="183"/>
    </location>
</feature>
<comment type="caution">
    <text evidence="2">The sequence shown here is derived from an EMBL/GenBank/DDBJ whole genome shotgun (WGS) entry which is preliminary data.</text>
</comment>
<reference evidence="2 3" key="1">
    <citation type="journal article" date="2015" name="Sci. Rep.">
        <title>Genome of the facultative scuticociliatosis pathogen Pseudocohnilembus persalinus provides insight into its virulence through horizontal gene transfer.</title>
        <authorList>
            <person name="Xiong J."/>
            <person name="Wang G."/>
            <person name="Cheng J."/>
            <person name="Tian M."/>
            <person name="Pan X."/>
            <person name="Warren A."/>
            <person name="Jiang C."/>
            <person name="Yuan D."/>
            <person name="Miao W."/>
        </authorList>
    </citation>
    <scope>NUCLEOTIDE SEQUENCE [LARGE SCALE GENOMIC DNA]</scope>
    <source>
        <strain evidence="2">36N120E</strain>
    </source>
</reference>